<dbReference type="GO" id="GO:0045116">
    <property type="term" value="P:protein neddylation"/>
    <property type="evidence" value="ECO:0007669"/>
    <property type="project" value="UniProtKB-UniRule"/>
</dbReference>
<evidence type="ECO:0000313" key="7">
    <source>
        <dbReference type="EMBL" id="GJQ09482.1"/>
    </source>
</evidence>
<comment type="pathway">
    <text evidence="1 4">Protein modification; protein neddylation.</text>
</comment>
<evidence type="ECO:0000256" key="3">
    <source>
        <dbReference type="ARBA" id="ARBA00022786"/>
    </source>
</evidence>
<dbReference type="OrthoDB" id="1708823at2759"/>
<evidence type="ECO:0000313" key="8">
    <source>
        <dbReference type="Proteomes" id="UP001061958"/>
    </source>
</evidence>
<dbReference type="SUPFAM" id="SSF69572">
    <property type="entry name" value="Activating enzymes of the ubiquitin-like proteins"/>
    <property type="match status" value="1"/>
</dbReference>
<dbReference type="Gene3D" id="3.40.50.720">
    <property type="entry name" value="NAD(P)-binding Rossmann-like Domain"/>
    <property type="match status" value="2"/>
</dbReference>
<sequence length="549" mass="63503">MMAERYDRQIRFWGEHGQTALKNCSIYLFDASATGTETLKNLILPGVGSFVVIDDKETSWKDLGRNFFVDQDAVFNRKFRADTTQRLLQELNDEVLGFSQTVSIDYFLKEYQPEDNLLPVFVCCSLDEQVLLKTSEFCWRQQIPFVYAVSCGLLGLVRVAIPEHCVWDAREEMVAQELRLSEPFEELELYCNNFPLESLDDANHSLVPYAVILVKAFKAFMESHQGRRPETREDQEVIRSLLKSWMRTPTEENFMEALKHCHFIWMKSLAEPNESLESILKDSKTEMESIQQQVDRKDRNLKFWILVAAVKQYVMEEGQGKLPLKGSVPDMISDTESFVGLQRVYKKRAEKEHRIIHQRVEYICKQVGLEENFVALSEVFEFCRNIRSIAVMRYCSIQDEFGNNTVLKDALNGCLERNEEDVYFYIAFRSCLQFHHEQGRFPGQVMNGSLISKEPSLLDYEEDFVHVVHLAEKWCESCDITRTERLDDYLREICRYGGSELHSIAALTGGVAAQEIVKLVTKQFRPLSGWFIFNGGQSTSTTISLCTHT</sequence>
<dbReference type="PIRSF" id="PIRSF039099">
    <property type="entry name" value="APP-BP1"/>
    <property type="match status" value="1"/>
</dbReference>
<dbReference type="GO" id="GO:0005737">
    <property type="term" value="C:cytoplasm"/>
    <property type="evidence" value="ECO:0007669"/>
    <property type="project" value="TreeGrafter"/>
</dbReference>
<dbReference type="EMBL" id="BQMJ01000009">
    <property type="protein sequence ID" value="GJQ09482.1"/>
    <property type="molecule type" value="Genomic_DNA"/>
</dbReference>
<proteinExistence type="inferred from homology"/>
<dbReference type="Proteomes" id="UP001061958">
    <property type="component" value="Unassembled WGS sequence"/>
</dbReference>
<evidence type="ECO:0000259" key="6">
    <source>
        <dbReference type="Pfam" id="PF00899"/>
    </source>
</evidence>
<reference evidence="7" key="2">
    <citation type="submission" date="2022-01" db="EMBL/GenBank/DDBJ databases">
        <authorList>
            <person name="Hirooka S."/>
            <person name="Miyagishima S.Y."/>
        </authorList>
    </citation>
    <scope>NUCLEOTIDE SEQUENCE</scope>
    <source>
        <strain evidence="7">NBRC 102759</strain>
    </source>
</reference>
<dbReference type="Pfam" id="PF00899">
    <property type="entry name" value="ThiF"/>
    <property type="match status" value="1"/>
</dbReference>
<evidence type="ECO:0000256" key="4">
    <source>
        <dbReference type="PIRNR" id="PIRNR039099"/>
    </source>
</evidence>
<keyword evidence="3 4" id="KW-0833">Ubl conjugation pathway</keyword>
<evidence type="ECO:0000256" key="1">
    <source>
        <dbReference type="ARBA" id="ARBA00005032"/>
    </source>
</evidence>
<evidence type="ECO:0000256" key="5">
    <source>
        <dbReference type="SAM" id="Coils"/>
    </source>
</evidence>
<dbReference type="PANTHER" id="PTHR10953">
    <property type="entry name" value="UBIQUITIN-ACTIVATING ENZYME E1"/>
    <property type="match status" value="1"/>
</dbReference>
<dbReference type="AlphaFoldDB" id="A0A9C7PT50"/>
<dbReference type="InterPro" id="IPR030667">
    <property type="entry name" value="APP-BP1"/>
</dbReference>
<keyword evidence="8" id="KW-1185">Reference proteome</keyword>
<dbReference type="InterPro" id="IPR035985">
    <property type="entry name" value="Ubiquitin-activating_enz"/>
</dbReference>
<keyword evidence="5" id="KW-0175">Coiled coil</keyword>
<reference evidence="7" key="1">
    <citation type="journal article" date="2022" name="Proc. Natl. Acad. Sci. U.S.A.">
        <title>Life cycle and functional genomics of the unicellular red alga Galdieria for elucidating algal and plant evolution and industrial use.</title>
        <authorList>
            <person name="Hirooka S."/>
            <person name="Itabashi T."/>
            <person name="Ichinose T.M."/>
            <person name="Onuma R."/>
            <person name="Fujiwara T."/>
            <person name="Yamashita S."/>
            <person name="Jong L.W."/>
            <person name="Tomita R."/>
            <person name="Iwane A.H."/>
            <person name="Miyagishima S.Y."/>
        </authorList>
    </citation>
    <scope>NUCLEOTIDE SEQUENCE</scope>
    <source>
        <strain evidence="7">NBRC 102759</strain>
    </source>
</reference>
<evidence type="ECO:0000256" key="2">
    <source>
        <dbReference type="ARBA" id="ARBA00006868"/>
    </source>
</evidence>
<protein>
    <recommendedName>
        <fullName evidence="4">NEDD8-activating enzyme E1 regulatory subunit</fullName>
    </recommendedName>
</protein>
<comment type="similarity">
    <text evidence="2 4">Belongs to the ubiquitin-activating E1 family. ULA1 subfamily.</text>
</comment>
<comment type="caution">
    <text evidence="7">The sequence shown here is derived from an EMBL/GenBank/DDBJ whole genome shotgun (WGS) entry which is preliminary data.</text>
</comment>
<dbReference type="InterPro" id="IPR045886">
    <property type="entry name" value="ThiF/MoeB/HesA"/>
</dbReference>
<feature type="coiled-coil region" evidence="5">
    <location>
        <begin position="273"/>
        <end position="300"/>
    </location>
</feature>
<name>A0A9C7PT50_9RHOD</name>
<accession>A0A9C7PT50</accession>
<gene>
    <name evidence="7" type="ORF">GpartN1_g1273.t1</name>
</gene>
<dbReference type="GO" id="GO:0019781">
    <property type="term" value="F:NEDD8 activating enzyme activity"/>
    <property type="evidence" value="ECO:0007669"/>
    <property type="project" value="UniProtKB-UniRule"/>
</dbReference>
<feature type="domain" description="THIF-type NAD/FAD binding fold" evidence="6">
    <location>
        <begin position="6"/>
        <end position="525"/>
    </location>
</feature>
<organism evidence="7 8">
    <name type="scientific">Galdieria partita</name>
    <dbReference type="NCBI Taxonomy" id="83374"/>
    <lineage>
        <taxon>Eukaryota</taxon>
        <taxon>Rhodophyta</taxon>
        <taxon>Bangiophyceae</taxon>
        <taxon>Galdieriales</taxon>
        <taxon>Galdieriaceae</taxon>
        <taxon>Galdieria</taxon>
    </lineage>
</organism>
<dbReference type="InterPro" id="IPR000594">
    <property type="entry name" value="ThiF_NAD_FAD-bd"/>
</dbReference>
<dbReference type="PANTHER" id="PTHR10953:SF29">
    <property type="entry name" value="NEDD8-ACTIVATING ENZYME E1 REGULATORY SUBUNIT"/>
    <property type="match status" value="1"/>
</dbReference>